<dbReference type="Proteomes" id="UP000827976">
    <property type="component" value="Chromosome 7"/>
</dbReference>
<reference evidence="2" key="1">
    <citation type="journal article" date="2022" name="Nat. Commun.">
        <title>Chromosome evolution and the genetic basis of agronomically important traits in greater yam.</title>
        <authorList>
            <person name="Bredeson J.V."/>
            <person name="Lyons J.B."/>
            <person name="Oniyinde I.O."/>
            <person name="Okereke N.R."/>
            <person name="Kolade O."/>
            <person name="Nnabue I."/>
            <person name="Nwadili C.O."/>
            <person name="Hribova E."/>
            <person name="Parker M."/>
            <person name="Nwogha J."/>
            <person name="Shu S."/>
            <person name="Carlson J."/>
            <person name="Kariba R."/>
            <person name="Muthemba S."/>
            <person name="Knop K."/>
            <person name="Barton G.J."/>
            <person name="Sherwood A.V."/>
            <person name="Lopez-Montes A."/>
            <person name="Asiedu R."/>
            <person name="Jamnadass R."/>
            <person name="Muchugi A."/>
            <person name="Goodstein D."/>
            <person name="Egesi C.N."/>
            <person name="Featherston J."/>
            <person name="Asfaw A."/>
            <person name="Simpson G.G."/>
            <person name="Dolezel J."/>
            <person name="Hendre P.S."/>
            <person name="Van Deynze A."/>
            <person name="Kumar P.L."/>
            <person name="Obidiegwu J.E."/>
            <person name="Bhattacharjee R."/>
            <person name="Rokhsar D.S."/>
        </authorList>
    </citation>
    <scope>NUCLEOTIDE SEQUENCE [LARGE SCALE GENOMIC DNA]</scope>
    <source>
        <strain evidence="2">cv. TDa95/00328</strain>
    </source>
</reference>
<dbReference type="EMBL" id="CM037017">
    <property type="protein sequence ID" value="KAH7677378.1"/>
    <property type="molecule type" value="Genomic_DNA"/>
</dbReference>
<organism evidence="1 2">
    <name type="scientific">Dioscorea alata</name>
    <name type="common">Purple yam</name>
    <dbReference type="NCBI Taxonomy" id="55571"/>
    <lineage>
        <taxon>Eukaryota</taxon>
        <taxon>Viridiplantae</taxon>
        <taxon>Streptophyta</taxon>
        <taxon>Embryophyta</taxon>
        <taxon>Tracheophyta</taxon>
        <taxon>Spermatophyta</taxon>
        <taxon>Magnoliopsida</taxon>
        <taxon>Liliopsida</taxon>
        <taxon>Dioscoreales</taxon>
        <taxon>Dioscoreaceae</taxon>
        <taxon>Dioscorea</taxon>
    </lineage>
</organism>
<sequence length="194" mass="22162">MKILSWNVRGLGRSSKRYLLKDVISTSHVDIVCLQESKLQELHCSTWRSIGGKCIDTFEFLPALGTAGGIIIAWDRSQVIGSLIHKRKFSITIGFSNSFNNSNWACSTSVYGLNSSSIRTDFWNELLLIKNLIFIPWVICGDFNTVFTQEDKNKGDINLRDISNSQNFLFELNLIDPSFNRRRFTWNNSQSDLI</sequence>
<gene>
    <name evidence="1" type="ORF">IHE45_07G080200</name>
</gene>
<evidence type="ECO:0000313" key="2">
    <source>
        <dbReference type="Proteomes" id="UP000827976"/>
    </source>
</evidence>
<protein>
    <submittedName>
        <fullName evidence="1">RNA-directed DNA polymerase protein</fullName>
        <ecNumber evidence="1">2.7.7.49</ecNumber>
    </submittedName>
</protein>
<comment type="caution">
    <text evidence="1">The sequence shown here is derived from an EMBL/GenBank/DDBJ whole genome shotgun (WGS) entry which is preliminary data.</text>
</comment>
<keyword evidence="1" id="KW-0808">Transferase</keyword>
<dbReference type="EC" id="2.7.7.49" evidence="1"/>
<name>A0ACB7VSV2_DIOAL</name>
<keyword evidence="1" id="KW-0548">Nucleotidyltransferase</keyword>
<proteinExistence type="predicted"/>
<evidence type="ECO:0000313" key="1">
    <source>
        <dbReference type="EMBL" id="KAH7677378.1"/>
    </source>
</evidence>
<accession>A0ACB7VSV2</accession>
<keyword evidence="1" id="KW-0695">RNA-directed DNA polymerase</keyword>
<keyword evidence="2" id="KW-1185">Reference proteome</keyword>